<dbReference type="EMBL" id="CASHTH010000386">
    <property type="protein sequence ID" value="CAI7999888.1"/>
    <property type="molecule type" value="Genomic_DNA"/>
</dbReference>
<keyword evidence="3" id="KW-1185">Reference proteome</keyword>
<name>A0AA35VZ64_GEOBA</name>
<evidence type="ECO:0000256" key="1">
    <source>
        <dbReference type="ARBA" id="ARBA00007764"/>
    </source>
</evidence>
<dbReference type="PANTHER" id="PTHR12232">
    <property type="entry name" value="SH3 DOMAIN-BINDING GLUTAMIC ACID-RICH-LIKE PROTEIN"/>
    <property type="match status" value="1"/>
</dbReference>
<evidence type="ECO:0000313" key="2">
    <source>
        <dbReference type="EMBL" id="CAI7999888.1"/>
    </source>
</evidence>
<sequence>MPVTFYYTSVTGNLEIKKQQQKIDMTLTSKKIEFEKVDVAASEDAKKKMREIAGNPTALPPQLCNGDQYCGVSSVCVYCLRF</sequence>
<dbReference type="Gene3D" id="3.40.30.10">
    <property type="entry name" value="Glutaredoxin"/>
    <property type="match status" value="1"/>
</dbReference>
<reference evidence="2" key="1">
    <citation type="submission" date="2023-03" db="EMBL/GenBank/DDBJ databases">
        <authorList>
            <person name="Steffen K."/>
            <person name="Cardenas P."/>
        </authorList>
    </citation>
    <scope>NUCLEOTIDE SEQUENCE</scope>
</reference>
<dbReference type="PANTHER" id="PTHR12232:SF15">
    <property type="entry name" value="SH3 DOMAIN-BINDING GLUTAMIC ACID-RICH PROTEIN HOMOLOG"/>
    <property type="match status" value="1"/>
</dbReference>
<dbReference type="Proteomes" id="UP001174909">
    <property type="component" value="Unassembled WGS sequence"/>
</dbReference>
<proteinExistence type="inferred from homology"/>
<dbReference type="InterPro" id="IPR006993">
    <property type="entry name" value="Glut_rich_SH3-bd"/>
</dbReference>
<dbReference type="Pfam" id="PF04908">
    <property type="entry name" value="SH3BGR"/>
    <property type="match status" value="1"/>
</dbReference>
<gene>
    <name evidence="2" type="ORF">GBAR_LOCUS2804</name>
</gene>
<comment type="caution">
    <text evidence="2">The sequence shown here is derived from an EMBL/GenBank/DDBJ whole genome shotgun (WGS) entry which is preliminary data.</text>
</comment>
<accession>A0AA35VZ64</accession>
<protein>
    <submittedName>
        <fullName evidence="2">SH3 domain-binding glutamic acid-rich-like protein 3</fullName>
    </submittedName>
</protein>
<dbReference type="InterPro" id="IPR051033">
    <property type="entry name" value="SH3BGR"/>
</dbReference>
<dbReference type="AlphaFoldDB" id="A0AA35VZ64"/>
<comment type="similarity">
    <text evidence="1">Belongs to the SH3BGR family.</text>
</comment>
<dbReference type="SUPFAM" id="SSF52833">
    <property type="entry name" value="Thioredoxin-like"/>
    <property type="match status" value="1"/>
</dbReference>
<dbReference type="InterPro" id="IPR036249">
    <property type="entry name" value="Thioredoxin-like_sf"/>
</dbReference>
<dbReference type="GO" id="GO:0005737">
    <property type="term" value="C:cytoplasm"/>
    <property type="evidence" value="ECO:0007669"/>
    <property type="project" value="TreeGrafter"/>
</dbReference>
<organism evidence="2 3">
    <name type="scientific">Geodia barretti</name>
    <name type="common">Barrett's horny sponge</name>
    <dbReference type="NCBI Taxonomy" id="519541"/>
    <lineage>
        <taxon>Eukaryota</taxon>
        <taxon>Metazoa</taxon>
        <taxon>Porifera</taxon>
        <taxon>Demospongiae</taxon>
        <taxon>Heteroscleromorpha</taxon>
        <taxon>Tetractinellida</taxon>
        <taxon>Astrophorina</taxon>
        <taxon>Geodiidae</taxon>
        <taxon>Geodia</taxon>
    </lineage>
</organism>
<evidence type="ECO:0000313" key="3">
    <source>
        <dbReference type="Proteomes" id="UP001174909"/>
    </source>
</evidence>